<reference evidence="2 3" key="1">
    <citation type="submission" date="2019-07" db="EMBL/GenBank/DDBJ databases">
        <title>Genome sequence of 2 isolates from Red Sea Mangroves.</title>
        <authorList>
            <person name="Sefrji F."/>
            <person name="Michoud G."/>
            <person name="Merlino G."/>
            <person name="Daffonchio D."/>
        </authorList>
    </citation>
    <scope>NUCLEOTIDE SEQUENCE [LARGE SCALE GENOMIC DNA]</scope>
    <source>
        <strain evidence="2 3">R1DC41</strain>
    </source>
</reference>
<sequence>MKVTITSRAKEELTKRKPDGDVLLKLHYDTEGCGCVVSGIPTLRYIPSEEKEIDDHITLATNDGDIIVEKTKLIFYDEEVVIDFSESARTFQLKNDSQILNPRMALRV</sequence>
<evidence type="ECO:0000259" key="1">
    <source>
        <dbReference type="Pfam" id="PF01521"/>
    </source>
</evidence>
<keyword evidence="3" id="KW-1185">Reference proteome</keyword>
<proteinExistence type="predicted"/>
<feature type="domain" description="Core" evidence="1">
    <location>
        <begin position="1"/>
        <end position="106"/>
    </location>
</feature>
<evidence type="ECO:0000313" key="2">
    <source>
        <dbReference type="EMBL" id="QPC46771.1"/>
    </source>
</evidence>
<dbReference type="Gene3D" id="2.60.300.12">
    <property type="entry name" value="HesB-like domain"/>
    <property type="match status" value="1"/>
</dbReference>
<dbReference type="Pfam" id="PF01521">
    <property type="entry name" value="Fe-S_biosyn"/>
    <property type="match status" value="1"/>
</dbReference>
<dbReference type="KEGG" id="mcui:G8O30_07240"/>
<dbReference type="InterPro" id="IPR035903">
    <property type="entry name" value="HesB-like_dom_sf"/>
</dbReference>
<dbReference type="Proteomes" id="UP000593626">
    <property type="component" value="Chromosome"/>
</dbReference>
<protein>
    <submittedName>
        <fullName evidence="2">Iron-sulfur cluster biosynthesis family protein</fullName>
    </submittedName>
</protein>
<evidence type="ECO:0000313" key="3">
    <source>
        <dbReference type="Proteomes" id="UP000593626"/>
    </source>
</evidence>
<dbReference type="EMBL" id="CP049742">
    <property type="protein sequence ID" value="QPC46771.1"/>
    <property type="molecule type" value="Genomic_DNA"/>
</dbReference>
<organism evidence="2 3">
    <name type="scientific">Mangrovibacillus cuniculi</name>
    <dbReference type="NCBI Taxonomy" id="2593652"/>
    <lineage>
        <taxon>Bacteria</taxon>
        <taxon>Bacillati</taxon>
        <taxon>Bacillota</taxon>
        <taxon>Bacilli</taxon>
        <taxon>Bacillales</taxon>
        <taxon>Bacillaceae</taxon>
        <taxon>Mangrovibacillus</taxon>
    </lineage>
</organism>
<name>A0A7S8CB74_9BACI</name>
<dbReference type="RefSeq" id="WP_239674305.1">
    <property type="nucleotide sequence ID" value="NZ_CP049742.1"/>
</dbReference>
<accession>A0A7S8CB74</accession>
<dbReference type="InterPro" id="IPR000361">
    <property type="entry name" value="ATAP_core_dom"/>
</dbReference>
<dbReference type="SUPFAM" id="SSF89360">
    <property type="entry name" value="HesB-like domain"/>
    <property type="match status" value="1"/>
</dbReference>
<dbReference type="AlphaFoldDB" id="A0A7S8CB74"/>
<gene>
    <name evidence="2" type="ORF">G8O30_07240</name>
</gene>